<dbReference type="SUPFAM" id="SSF56112">
    <property type="entry name" value="Protein kinase-like (PK-like)"/>
    <property type="match status" value="1"/>
</dbReference>
<comment type="caution">
    <text evidence="4">The sequence shown here is derived from an EMBL/GenBank/DDBJ whole genome shotgun (WGS) entry which is preliminary data.</text>
</comment>
<dbReference type="InterPro" id="IPR011009">
    <property type="entry name" value="Kinase-like_dom_sf"/>
</dbReference>
<dbReference type="InterPro" id="IPR020635">
    <property type="entry name" value="Tyr_kinase_cat_dom"/>
</dbReference>
<proteinExistence type="predicted"/>
<dbReference type="PROSITE" id="PS50011">
    <property type="entry name" value="PROTEIN_KINASE_DOM"/>
    <property type="match status" value="1"/>
</dbReference>
<dbReference type="InterPro" id="IPR001245">
    <property type="entry name" value="Ser-Thr/Tyr_kinase_cat_dom"/>
</dbReference>
<evidence type="ECO:0000259" key="3">
    <source>
        <dbReference type="PROSITE" id="PS50011"/>
    </source>
</evidence>
<keyword evidence="2" id="KW-0472">Membrane</keyword>
<dbReference type="AlphaFoldDB" id="A0AAD5QAJ2"/>
<sequence length="402" mass="45240">MFSASKEKEGLAMPDADMDFTSTTETAIDHEEISRHQHDSALGRTSTDSRGRAQFRDSDARAFKLSAKFSTPDHNEKLRLVFCLAECFFNFGQISFTCAIAFNMYRSVVSYADVLVDTQSAKRRYGSYTVNVVLLSLLASITLALVGFRDGKEDDAASSSSQTCLYSTCRLILYVYYPLLAFGFNLIFYMRFKRTIGGAYPMSATDGSDPPTLFVFILQCMFDALGLGTALITLTNFHRCRRAFDFGLSLKAIDPHSIEFEEPLRILGEGTFAVAPEVLKDEARSEYSLKIDVYSFGIICWQLYTCKVPYTDIPGSVLAVAEAVISGRRPDIPSDCPTLFTKIMRRCWHEDPLRRPNFEDIVQLLEIELTEVRRRERVTITSQPLLSATSRSGRRLQLAESL</sequence>
<dbReference type="InterPro" id="IPR051681">
    <property type="entry name" value="Ser/Thr_Kinases-Pseudokinases"/>
</dbReference>
<dbReference type="InterPro" id="IPR000719">
    <property type="entry name" value="Prot_kinase_dom"/>
</dbReference>
<feature type="transmembrane region" description="Helical" evidence="2">
    <location>
        <begin position="212"/>
        <end position="234"/>
    </location>
</feature>
<evidence type="ECO:0000313" key="5">
    <source>
        <dbReference type="Proteomes" id="UP001209570"/>
    </source>
</evidence>
<keyword evidence="5" id="KW-1185">Reference proteome</keyword>
<reference evidence="4" key="1">
    <citation type="submission" date="2021-12" db="EMBL/GenBank/DDBJ databases">
        <title>Prjna785345.</title>
        <authorList>
            <person name="Rujirawat T."/>
            <person name="Krajaejun T."/>
        </authorList>
    </citation>
    <scope>NUCLEOTIDE SEQUENCE</scope>
    <source>
        <strain evidence="4">Pi057C3</strain>
    </source>
</reference>
<dbReference type="SMART" id="SM00219">
    <property type="entry name" value="TyrKc"/>
    <property type="match status" value="1"/>
</dbReference>
<dbReference type="PANTHER" id="PTHR44329:SF6">
    <property type="entry name" value="RECEPTOR-INTERACTING SERINE_THREONINE-PROTEIN KINASE 1"/>
    <property type="match status" value="1"/>
</dbReference>
<dbReference type="Proteomes" id="UP001209570">
    <property type="component" value="Unassembled WGS sequence"/>
</dbReference>
<evidence type="ECO:0000313" key="4">
    <source>
        <dbReference type="EMBL" id="KAJ0400500.1"/>
    </source>
</evidence>
<protein>
    <recommendedName>
        <fullName evidence="3">Protein kinase domain-containing protein</fullName>
    </recommendedName>
</protein>
<feature type="transmembrane region" description="Helical" evidence="2">
    <location>
        <begin position="125"/>
        <end position="148"/>
    </location>
</feature>
<dbReference type="Gene3D" id="1.10.510.10">
    <property type="entry name" value="Transferase(Phosphotransferase) domain 1"/>
    <property type="match status" value="1"/>
</dbReference>
<dbReference type="GO" id="GO:0005524">
    <property type="term" value="F:ATP binding"/>
    <property type="evidence" value="ECO:0007669"/>
    <property type="project" value="InterPro"/>
</dbReference>
<dbReference type="Pfam" id="PF07714">
    <property type="entry name" value="PK_Tyr_Ser-Thr"/>
    <property type="match status" value="1"/>
</dbReference>
<feature type="region of interest" description="Disordered" evidence="1">
    <location>
        <begin position="29"/>
        <end position="54"/>
    </location>
</feature>
<feature type="domain" description="Protein kinase" evidence="3">
    <location>
        <begin position="36"/>
        <end position="369"/>
    </location>
</feature>
<keyword evidence="2" id="KW-1133">Transmembrane helix</keyword>
<name>A0AAD5QAJ2_PYTIN</name>
<evidence type="ECO:0000256" key="1">
    <source>
        <dbReference type="SAM" id="MobiDB-lite"/>
    </source>
</evidence>
<evidence type="ECO:0000256" key="2">
    <source>
        <dbReference type="SAM" id="Phobius"/>
    </source>
</evidence>
<dbReference type="GO" id="GO:0004706">
    <property type="term" value="F:JUN kinase kinase kinase activity"/>
    <property type="evidence" value="ECO:0007669"/>
    <property type="project" value="TreeGrafter"/>
</dbReference>
<accession>A0AAD5QAJ2</accession>
<dbReference type="GO" id="GO:0004713">
    <property type="term" value="F:protein tyrosine kinase activity"/>
    <property type="evidence" value="ECO:0007669"/>
    <property type="project" value="InterPro"/>
</dbReference>
<organism evidence="4 5">
    <name type="scientific">Pythium insidiosum</name>
    <name type="common">Pythiosis disease agent</name>
    <dbReference type="NCBI Taxonomy" id="114742"/>
    <lineage>
        <taxon>Eukaryota</taxon>
        <taxon>Sar</taxon>
        <taxon>Stramenopiles</taxon>
        <taxon>Oomycota</taxon>
        <taxon>Peronosporomycetes</taxon>
        <taxon>Pythiales</taxon>
        <taxon>Pythiaceae</taxon>
        <taxon>Pythium</taxon>
    </lineage>
</organism>
<feature type="transmembrane region" description="Helical" evidence="2">
    <location>
        <begin position="80"/>
        <end position="105"/>
    </location>
</feature>
<keyword evidence="2" id="KW-0812">Transmembrane</keyword>
<gene>
    <name evidence="4" type="ORF">P43SY_006679</name>
</gene>
<dbReference type="EMBL" id="JAKCXM010000153">
    <property type="protein sequence ID" value="KAJ0400500.1"/>
    <property type="molecule type" value="Genomic_DNA"/>
</dbReference>
<feature type="transmembrane region" description="Helical" evidence="2">
    <location>
        <begin position="169"/>
        <end position="192"/>
    </location>
</feature>
<dbReference type="PANTHER" id="PTHR44329">
    <property type="entry name" value="SERINE/THREONINE-PROTEIN KINASE TNNI3K-RELATED"/>
    <property type="match status" value="1"/>
</dbReference>